<reference evidence="17 18" key="1">
    <citation type="submission" date="2019-12" db="EMBL/GenBank/DDBJ databases">
        <title>Neisseriaceae gen. nov. sp. Genome sequencing and assembly.</title>
        <authorList>
            <person name="Liu Z."/>
            <person name="Li A."/>
        </authorList>
    </citation>
    <scope>NUCLEOTIDE SEQUENCE [LARGE SCALE GENOMIC DNA]</scope>
    <source>
        <strain evidence="17 18">B2N2-7</strain>
    </source>
</reference>
<evidence type="ECO:0000256" key="3">
    <source>
        <dbReference type="ARBA" id="ARBA00005005"/>
    </source>
</evidence>
<feature type="domain" description="AMP-binding enzyme C-terminal" evidence="16">
    <location>
        <begin position="467"/>
        <end position="541"/>
    </location>
</feature>
<evidence type="ECO:0000256" key="1">
    <source>
        <dbReference type="ARBA" id="ARBA00001946"/>
    </source>
</evidence>
<comment type="subcellular location">
    <subcellularLocation>
        <location evidence="2">Membrane</location>
        <topology evidence="2">Peripheral membrane protein</topology>
    </subcellularLocation>
</comment>
<evidence type="ECO:0000256" key="10">
    <source>
        <dbReference type="ARBA" id="ARBA00023098"/>
    </source>
</evidence>
<evidence type="ECO:0000256" key="12">
    <source>
        <dbReference type="ARBA" id="ARBA00026121"/>
    </source>
</evidence>
<dbReference type="Gene3D" id="3.30.300.30">
    <property type="match status" value="1"/>
</dbReference>
<keyword evidence="18" id="KW-1185">Reference proteome</keyword>
<proteinExistence type="inferred from homology"/>
<feature type="domain" description="AMP-dependent synthetase/ligase" evidence="15">
    <location>
        <begin position="26"/>
        <end position="416"/>
    </location>
</feature>
<dbReference type="InterPro" id="IPR025110">
    <property type="entry name" value="AMP-bd_C"/>
</dbReference>
<evidence type="ECO:0000313" key="17">
    <source>
        <dbReference type="EMBL" id="MXR36414.1"/>
    </source>
</evidence>
<comment type="similarity">
    <text evidence="4">Belongs to the ATP-dependent AMP-binding enzyme family.</text>
</comment>
<dbReference type="RefSeq" id="WP_160795467.1">
    <property type="nucleotide sequence ID" value="NZ_WSSB01000004.1"/>
</dbReference>
<evidence type="ECO:0000259" key="16">
    <source>
        <dbReference type="Pfam" id="PF13193"/>
    </source>
</evidence>
<evidence type="ECO:0000259" key="15">
    <source>
        <dbReference type="Pfam" id="PF00501"/>
    </source>
</evidence>
<dbReference type="PANTHER" id="PTHR43767:SF8">
    <property type="entry name" value="LONG-CHAIN-FATTY-ACID--COA LIGASE"/>
    <property type="match status" value="1"/>
</dbReference>
<dbReference type="GO" id="GO:0004467">
    <property type="term" value="F:long-chain fatty acid-CoA ligase activity"/>
    <property type="evidence" value="ECO:0007669"/>
    <property type="project" value="UniProtKB-EC"/>
</dbReference>
<dbReference type="Pfam" id="PF13193">
    <property type="entry name" value="AMP-binding_C"/>
    <property type="match status" value="1"/>
</dbReference>
<dbReference type="GO" id="GO:0016020">
    <property type="term" value="C:membrane"/>
    <property type="evidence" value="ECO:0007669"/>
    <property type="project" value="UniProtKB-SubCell"/>
</dbReference>
<dbReference type="GO" id="GO:0005524">
    <property type="term" value="F:ATP binding"/>
    <property type="evidence" value="ECO:0007669"/>
    <property type="project" value="UniProtKB-KW"/>
</dbReference>
<sequence length="567" mass="62110">MTMDAAAPQTPALRPLTHTSLGAMLADSVKRHPERDAFCNMGAKLSYKELDRLSAAFAAYLTGALRMKKGDRIALMMPNLLQYPVALYGALRAGLIVVNINPLYTPRELEHQLQDSGATAILILENFVGVLQEVLGNVPVQHVMVTSVGDLLGLMRGALVNAVLRHFKKMVPPWWLPGSIQLKAALKEAQNKAWQDPVLRREDIALLQYTGGTTGLSKGAVLTHGNVLANLEQAAMVVEPALTDISPIIMASPLPLYHILALTMNCLLITRLAGTSLLITNPRDIPAVIKDLGRYPVNCITGVNTLFNALANHPDFAKLNFSSWRLSVGGGTAIQQAVAEKWLKVTGLPLIEGYGLTETSPLVCTNPIQNKHYTGTIGQPIPGTEIELRDEEGHIVPFGQAGELCVRGPQVMKCYWKRAAETARVIQEDGFLATGDIAYQTETGLYKLVDRKKDMIIVSGFNVFPSEIEDVIALHEDILEVACIGVPDARTGEAVKLFVVSTNPNLNEAALLSYCRERLTAYKVPHQIEFRQDLPRSNVGKILRRELREEELAKQQQAKEMAEAEIA</sequence>
<dbReference type="PANTHER" id="PTHR43767">
    <property type="entry name" value="LONG-CHAIN-FATTY-ACID--COA LIGASE"/>
    <property type="match status" value="1"/>
</dbReference>
<accession>A0A845BMB0</accession>
<evidence type="ECO:0000256" key="14">
    <source>
        <dbReference type="ARBA" id="ARBA00042773"/>
    </source>
</evidence>
<comment type="pathway">
    <text evidence="3">Lipid metabolism; fatty acid beta-oxidation.</text>
</comment>
<keyword evidence="10" id="KW-0443">Lipid metabolism</keyword>
<dbReference type="InterPro" id="IPR000873">
    <property type="entry name" value="AMP-dep_synth/lig_dom"/>
</dbReference>
<evidence type="ECO:0000256" key="6">
    <source>
        <dbReference type="ARBA" id="ARBA00022741"/>
    </source>
</evidence>
<dbReference type="Proteomes" id="UP000467214">
    <property type="component" value="Unassembled WGS sequence"/>
</dbReference>
<keyword evidence="7" id="KW-0276">Fatty acid metabolism</keyword>
<dbReference type="InterPro" id="IPR045851">
    <property type="entry name" value="AMP-bd_C_sf"/>
</dbReference>
<keyword evidence="11" id="KW-0472">Membrane</keyword>
<gene>
    <name evidence="17" type="ORF">GQF02_05435</name>
</gene>
<comment type="caution">
    <text evidence="17">The sequence shown here is derived from an EMBL/GenBank/DDBJ whole genome shotgun (WGS) entry which is preliminary data.</text>
</comment>
<dbReference type="Gene3D" id="3.40.50.12780">
    <property type="entry name" value="N-terminal domain of ligase-like"/>
    <property type="match status" value="1"/>
</dbReference>
<dbReference type="FunFam" id="3.40.50.12780:FF:000003">
    <property type="entry name" value="Long-chain-fatty-acid--CoA ligase FadD"/>
    <property type="match status" value="1"/>
</dbReference>
<evidence type="ECO:0000256" key="9">
    <source>
        <dbReference type="ARBA" id="ARBA00022842"/>
    </source>
</evidence>
<comment type="cofactor">
    <cofactor evidence="1">
        <name>Mg(2+)</name>
        <dbReference type="ChEBI" id="CHEBI:18420"/>
    </cofactor>
</comment>
<dbReference type="Pfam" id="PF00501">
    <property type="entry name" value="AMP-binding"/>
    <property type="match status" value="1"/>
</dbReference>
<evidence type="ECO:0000256" key="5">
    <source>
        <dbReference type="ARBA" id="ARBA00022598"/>
    </source>
</evidence>
<dbReference type="AlphaFoldDB" id="A0A845BMB0"/>
<dbReference type="InterPro" id="IPR050237">
    <property type="entry name" value="ATP-dep_AMP-bd_enzyme"/>
</dbReference>
<dbReference type="EMBL" id="WSSB01000004">
    <property type="protein sequence ID" value="MXR36414.1"/>
    <property type="molecule type" value="Genomic_DNA"/>
</dbReference>
<evidence type="ECO:0000313" key="18">
    <source>
        <dbReference type="Proteomes" id="UP000467214"/>
    </source>
</evidence>
<evidence type="ECO:0000256" key="8">
    <source>
        <dbReference type="ARBA" id="ARBA00022840"/>
    </source>
</evidence>
<protein>
    <recommendedName>
        <fullName evidence="13">Long-chain-fatty-acid--CoA ligase</fullName>
        <ecNumber evidence="12">6.2.1.3</ecNumber>
    </recommendedName>
    <alternativeName>
        <fullName evidence="14">Long-chain acyl-CoA synthetase</fullName>
    </alternativeName>
</protein>
<dbReference type="EC" id="6.2.1.3" evidence="12"/>
<evidence type="ECO:0000256" key="2">
    <source>
        <dbReference type="ARBA" id="ARBA00004170"/>
    </source>
</evidence>
<dbReference type="InterPro" id="IPR042099">
    <property type="entry name" value="ANL_N_sf"/>
</dbReference>
<keyword evidence="6" id="KW-0547">Nucleotide-binding</keyword>
<dbReference type="CDD" id="cd05936">
    <property type="entry name" value="FC-FACS_FadD_like"/>
    <property type="match status" value="1"/>
</dbReference>
<name>A0A845BMB0_9NEIS</name>
<keyword evidence="9" id="KW-0460">Magnesium</keyword>
<evidence type="ECO:0000256" key="13">
    <source>
        <dbReference type="ARBA" id="ARBA00039545"/>
    </source>
</evidence>
<evidence type="ECO:0000256" key="4">
    <source>
        <dbReference type="ARBA" id="ARBA00006432"/>
    </source>
</evidence>
<dbReference type="PROSITE" id="PS00455">
    <property type="entry name" value="AMP_BINDING"/>
    <property type="match status" value="1"/>
</dbReference>
<organism evidence="17 18">
    <name type="scientific">Craterilacuibacter sinensis</name>
    <dbReference type="NCBI Taxonomy" id="2686017"/>
    <lineage>
        <taxon>Bacteria</taxon>
        <taxon>Pseudomonadati</taxon>
        <taxon>Pseudomonadota</taxon>
        <taxon>Betaproteobacteria</taxon>
        <taxon>Neisseriales</taxon>
        <taxon>Neisseriaceae</taxon>
        <taxon>Craterilacuibacter</taxon>
    </lineage>
</organism>
<dbReference type="InterPro" id="IPR020845">
    <property type="entry name" value="AMP-binding_CS"/>
</dbReference>
<dbReference type="FunFam" id="3.30.300.30:FF:000006">
    <property type="entry name" value="Long-chain-fatty-acid--CoA ligase FadD"/>
    <property type="match status" value="1"/>
</dbReference>
<dbReference type="SUPFAM" id="SSF56801">
    <property type="entry name" value="Acetyl-CoA synthetase-like"/>
    <property type="match status" value="1"/>
</dbReference>
<evidence type="ECO:0000256" key="7">
    <source>
        <dbReference type="ARBA" id="ARBA00022832"/>
    </source>
</evidence>
<evidence type="ECO:0000256" key="11">
    <source>
        <dbReference type="ARBA" id="ARBA00023136"/>
    </source>
</evidence>
<keyword evidence="8" id="KW-0067">ATP-binding</keyword>
<keyword evidence="5" id="KW-0436">Ligase</keyword>